<reference evidence="1" key="1">
    <citation type="journal article" date="2021" name="Microb. Physiol.">
        <title>Proteogenomic Insights into the Physiology of Marine, Sulfate-Reducing, Filamentous Desulfonema limicola and Desulfonema magnum.</title>
        <authorList>
            <person name="Schnaars V."/>
            <person name="Wohlbrand L."/>
            <person name="Scheve S."/>
            <person name="Hinrichs C."/>
            <person name="Reinhardt R."/>
            <person name="Rabus R."/>
        </authorList>
    </citation>
    <scope>NUCLEOTIDE SEQUENCE</scope>
    <source>
        <strain evidence="1">5ac10</strain>
    </source>
</reference>
<name>A0A975B746_9BACT</name>
<evidence type="ECO:0000313" key="1">
    <source>
        <dbReference type="EMBL" id="QTA80077.1"/>
    </source>
</evidence>
<organism evidence="1 2">
    <name type="scientific">Desulfonema limicola</name>
    <dbReference type="NCBI Taxonomy" id="45656"/>
    <lineage>
        <taxon>Bacteria</taxon>
        <taxon>Pseudomonadati</taxon>
        <taxon>Thermodesulfobacteriota</taxon>
        <taxon>Desulfobacteria</taxon>
        <taxon>Desulfobacterales</taxon>
        <taxon>Desulfococcaceae</taxon>
        <taxon>Desulfonema</taxon>
    </lineage>
</organism>
<gene>
    <name evidence="1" type="ORF">dnl_23630</name>
</gene>
<sequence>MGNKSNNQEMGKFYWPTPMTDPEWEMYFERRLNKQTAENLKYRKKRCSLYGKSRMVAWSVNKE</sequence>
<proteinExistence type="predicted"/>
<dbReference type="Proteomes" id="UP000663720">
    <property type="component" value="Chromosome"/>
</dbReference>
<protein>
    <submittedName>
        <fullName evidence="1">Uncharacterized protein</fullName>
    </submittedName>
</protein>
<dbReference type="EMBL" id="CP061799">
    <property type="protein sequence ID" value="QTA80077.1"/>
    <property type="molecule type" value="Genomic_DNA"/>
</dbReference>
<keyword evidence="2" id="KW-1185">Reference proteome</keyword>
<dbReference type="KEGG" id="dli:dnl_23630"/>
<accession>A0A975B746</accession>
<evidence type="ECO:0000313" key="2">
    <source>
        <dbReference type="Proteomes" id="UP000663720"/>
    </source>
</evidence>
<dbReference type="AlphaFoldDB" id="A0A975B746"/>